<dbReference type="InterPro" id="IPR033907">
    <property type="entry name" value="Endolysin_autolysin"/>
</dbReference>
<keyword evidence="5 10" id="KW-0378">Hydrolase</keyword>
<dbReference type="Pfam" id="PF00959">
    <property type="entry name" value="Phage_lysozyme"/>
    <property type="match status" value="1"/>
</dbReference>
<keyword evidence="9 10" id="KW-0326">Glycosidase</keyword>
<evidence type="ECO:0000256" key="10">
    <source>
        <dbReference type="HAMAP-Rule" id="MF_04110"/>
    </source>
</evidence>
<comment type="subcellular location">
    <subcellularLocation>
        <location evidence="10">Host cytoplasm</location>
    </subcellularLocation>
    <text evidence="10">The endolysin is cytoplasmic, but can reach the periplasmic space with the help of the holins which disrupt the host cell membrane.</text>
</comment>
<dbReference type="InterPro" id="IPR051018">
    <property type="entry name" value="Bacteriophage_GH24"/>
</dbReference>
<dbReference type="InterPro" id="IPR023347">
    <property type="entry name" value="Lysozyme_dom_sf"/>
</dbReference>
<evidence type="ECO:0000313" key="13">
    <source>
        <dbReference type="Proteomes" id="UP000289169"/>
    </source>
</evidence>
<dbReference type="Gene3D" id="1.10.530.40">
    <property type="match status" value="1"/>
</dbReference>
<dbReference type="InterPro" id="IPR034690">
    <property type="entry name" value="Endolysin_T4_type"/>
</dbReference>
<keyword evidence="8 10" id="KW-1035">Host cytoplasm</keyword>
<accession>A0A410T5I8</accession>
<keyword evidence="2 10" id="KW-0929">Antimicrobial</keyword>
<evidence type="ECO:0000256" key="11">
    <source>
        <dbReference type="RuleBase" id="RU003788"/>
    </source>
</evidence>
<dbReference type="InterPro" id="IPR002196">
    <property type="entry name" value="Glyco_hydro_24"/>
</dbReference>
<keyword evidence="3 10" id="KW-1188">Viral release from host cell</keyword>
<evidence type="ECO:0000256" key="2">
    <source>
        <dbReference type="ARBA" id="ARBA00022529"/>
    </source>
</evidence>
<comment type="similarity">
    <text evidence="10 11">Belongs to the glycosyl hydrolase 24 family.</text>
</comment>
<comment type="catalytic activity">
    <reaction evidence="1 10 11">
        <text>Hydrolysis of (1-&gt;4)-beta-linkages between N-acetylmuramic acid and N-acetyl-D-glucosamine residues in a peptidoglycan and between N-acetyl-D-glucosamine residues in chitodextrins.</text>
        <dbReference type="EC" id="3.2.1.17"/>
    </reaction>
</comment>
<feature type="active site" description="Proton donor/acceptor" evidence="10">
    <location>
        <position position="63"/>
    </location>
</feature>
<dbReference type="SMR" id="A0A410T5I8"/>
<proteinExistence type="inferred from homology"/>
<evidence type="ECO:0000256" key="8">
    <source>
        <dbReference type="ARBA" id="ARBA00023200"/>
    </source>
</evidence>
<feature type="active site" description="Proton donor/acceptor" evidence="10">
    <location>
        <position position="54"/>
    </location>
</feature>
<reference evidence="12 13" key="1">
    <citation type="submission" date="2018-11" db="EMBL/GenBank/DDBJ databases">
        <authorList>
            <person name="Teng T."/>
        </authorList>
    </citation>
    <scope>NUCLEOTIDE SEQUENCE [LARGE SCALE GENOMIC DNA]</scope>
</reference>
<dbReference type="GO" id="GO:0044659">
    <property type="term" value="P:viral release from host cell by cytolysis"/>
    <property type="evidence" value="ECO:0007669"/>
    <property type="project" value="UniProtKB-UniRule"/>
</dbReference>
<dbReference type="GO" id="GO:0030430">
    <property type="term" value="C:host cell cytoplasm"/>
    <property type="evidence" value="ECO:0007669"/>
    <property type="project" value="UniProtKB-SubCell"/>
</dbReference>
<dbReference type="EMBL" id="MK240351">
    <property type="protein sequence ID" value="QAU03909.1"/>
    <property type="molecule type" value="Genomic_DNA"/>
</dbReference>
<keyword evidence="4 10" id="KW-0081">Bacteriolytic enzyme</keyword>
<protein>
    <recommendedName>
        <fullName evidence="10">Endolysin</fullName>
        <ecNumber evidence="10">3.2.1.17</ecNumber>
    </recommendedName>
    <alternativeName>
        <fullName evidence="10">Lysis protein</fullName>
    </alternativeName>
    <alternativeName>
        <fullName evidence="10">Lysozyme</fullName>
    </alternativeName>
    <alternativeName>
        <fullName evidence="10">Muramidase</fullName>
    </alternativeName>
</protein>
<dbReference type="PANTHER" id="PTHR38107">
    <property type="match status" value="1"/>
</dbReference>
<organism evidence="12 13">
    <name type="scientific">Acinetobacter phage Henu6</name>
    <dbReference type="NCBI Taxonomy" id="2500136"/>
    <lineage>
        <taxon>Viruses</taxon>
        <taxon>Duplodnaviria</taxon>
        <taxon>Heunggongvirae</taxon>
        <taxon>Uroviricota</taxon>
        <taxon>Caudoviricetes</taxon>
        <taxon>Pantevenvirales</taxon>
        <taxon>Straboviridae</taxon>
        <taxon>Twarogvirinae</taxon>
        <taxon>Zedzedvirus</taxon>
        <taxon>Zedzedvirus zz1</taxon>
    </lineage>
</organism>
<dbReference type="Proteomes" id="UP000289169">
    <property type="component" value="Segment"/>
</dbReference>
<dbReference type="GO" id="GO:0016998">
    <property type="term" value="P:cell wall macromolecule catabolic process"/>
    <property type="evidence" value="ECO:0007669"/>
    <property type="project" value="InterPro"/>
</dbReference>
<gene>
    <name evidence="12" type="ORF">Henu6_gp80</name>
</gene>
<dbReference type="InterPro" id="IPR023346">
    <property type="entry name" value="Lysozyme-like_dom_sf"/>
</dbReference>
<dbReference type="GO" id="GO:0042742">
    <property type="term" value="P:defense response to bacterium"/>
    <property type="evidence" value="ECO:0007669"/>
    <property type="project" value="UniProtKB-KW"/>
</dbReference>
<sequence>MDVKPFFDAAREIAGGKLTQAQVDDLNKVVDRLTPDTEEKNISDYGVDLIRGFEGLRTSAYLDSVNVWTIGYGTIKYPSGKRVTKGDVCTEAQAKMYMKNDLKVFVSAVNKLVTVPLNQNQFDALVSLMYNIGETAFANSTLLRKLNAGDYKGAAEQFEVWNKGRVKGVLQVIPGLANRRKAERKVFETK</sequence>
<dbReference type="HAMAP" id="MF_04110">
    <property type="entry name" value="ENDOLYSIN_T4"/>
    <property type="match status" value="1"/>
</dbReference>
<dbReference type="PANTHER" id="PTHR38107:SF3">
    <property type="entry name" value="LYSOZYME RRRD-RELATED"/>
    <property type="match status" value="1"/>
</dbReference>
<evidence type="ECO:0000256" key="3">
    <source>
        <dbReference type="ARBA" id="ARBA00022612"/>
    </source>
</evidence>
<evidence type="ECO:0000256" key="5">
    <source>
        <dbReference type="ARBA" id="ARBA00022801"/>
    </source>
</evidence>
<dbReference type="CDD" id="cd00737">
    <property type="entry name" value="lyz_endolysin_autolysin"/>
    <property type="match status" value="1"/>
</dbReference>
<evidence type="ECO:0000256" key="1">
    <source>
        <dbReference type="ARBA" id="ARBA00000632"/>
    </source>
</evidence>
<name>A0A410T5I8_9CAUD</name>
<evidence type="ECO:0000256" key="4">
    <source>
        <dbReference type="ARBA" id="ARBA00022638"/>
    </source>
</evidence>
<dbReference type="EC" id="3.2.1.17" evidence="10"/>
<evidence type="ECO:0000256" key="7">
    <source>
        <dbReference type="ARBA" id="ARBA00023142"/>
    </source>
</evidence>
<evidence type="ECO:0000313" key="12">
    <source>
        <dbReference type="EMBL" id="QAU03909.1"/>
    </source>
</evidence>
<keyword evidence="7 10" id="KW-0578">Host cell lysis by virus</keyword>
<keyword evidence="6 10" id="KW-0204">Cytolysis</keyword>
<dbReference type="SUPFAM" id="SSF53955">
    <property type="entry name" value="Lysozyme-like"/>
    <property type="match status" value="1"/>
</dbReference>
<dbReference type="GO" id="GO:0003796">
    <property type="term" value="F:lysozyme activity"/>
    <property type="evidence" value="ECO:0007669"/>
    <property type="project" value="UniProtKB-UniRule"/>
</dbReference>
<evidence type="ECO:0000256" key="9">
    <source>
        <dbReference type="ARBA" id="ARBA00023295"/>
    </source>
</evidence>
<evidence type="ECO:0000256" key="6">
    <source>
        <dbReference type="ARBA" id="ARBA00022852"/>
    </source>
</evidence>
<comment type="function">
    <text evidence="10">Endolysin with lysozyme activity that degrades host peptidoglycans and participates with the holin and spanin proteins in the sequential events which lead to the programmed host cell lysis releasing the mature viral particles. Once the holin has permeabilized the host cell membrane, the endolysin can reach the periplasm and break down the peptidoglycan layer.</text>
</comment>
<dbReference type="GO" id="GO:0009253">
    <property type="term" value="P:peptidoglycan catabolic process"/>
    <property type="evidence" value="ECO:0007669"/>
    <property type="project" value="UniProtKB-UniRule"/>
</dbReference>